<dbReference type="Pfam" id="PF10320">
    <property type="entry name" value="7TM_GPCR_Srsx"/>
    <property type="match status" value="1"/>
</dbReference>
<feature type="domain" description="G-protein coupled receptors family 1 profile" evidence="6">
    <location>
        <begin position="23"/>
        <end position="257"/>
    </location>
</feature>
<dbReference type="SMART" id="SM01381">
    <property type="entry name" value="7TM_GPCR_Srsx"/>
    <property type="match status" value="1"/>
</dbReference>
<keyword evidence="2 5" id="KW-0812">Transmembrane</keyword>
<evidence type="ECO:0000313" key="7">
    <source>
        <dbReference type="Proteomes" id="UP000095282"/>
    </source>
</evidence>
<dbReference type="eggNOG" id="ENOG502RT85">
    <property type="taxonomic scope" value="Eukaryota"/>
</dbReference>
<keyword evidence="7" id="KW-1185">Reference proteome</keyword>
<dbReference type="WBParaSite" id="Csp11.Scaffold630.g16825.t1">
    <property type="protein sequence ID" value="Csp11.Scaffold630.g16825.t1"/>
    <property type="gene ID" value="Csp11.Scaffold630.g16825"/>
</dbReference>
<keyword evidence="4 5" id="KW-0472">Membrane</keyword>
<dbReference type="Gene3D" id="1.20.1070.10">
    <property type="entry name" value="Rhodopsin 7-helix transmembrane proteins"/>
    <property type="match status" value="1"/>
</dbReference>
<dbReference type="InterPro" id="IPR017452">
    <property type="entry name" value="GPCR_Rhodpsn_7TM"/>
</dbReference>
<dbReference type="AlphaFoldDB" id="A0A1I7UKB9"/>
<evidence type="ECO:0000256" key="4">
    <source>
        <dbReference type="ARBA" id="ARBA00023136"/>
    </source>
</evidence>
<keyword evidence="3 5" id="KW-1133">Transmembrane helix</keyword>
<dbReference type="InterPro" id="IPR047130">
    <property type="entry name" value="7TM_GPCR_Srsx_nematod"/>
</dbReference>
<dbReference type="InterPro" id="IPR019424">
    <property type="entry name" value="7TM_GPCR_Srsx"/>
</dbReference>
<dbReference type="PANTHER" id="PTHR23360:SF5">
    <property type="entry name" value="G-PROTEIN COUPLED RECEPTORS FAMILY 1 PROFILE DOMAIN-CONTAINING PROTEIN"/>
    <property type="match status" value="1"/>
</dbReference>
<dbReference type="SUPFAM" id="SSF81321">
    <property type="entry name" value="Family A G protein-coupled receptor-like"/>
    <property type="match status" value="1"/>
</dbReference>
<protein>
    <submittedName>
        <fullName evidence="8">G_PROTEIN_RECEP_F1_2 domain-containing protein</fullName>
    </submittedName>
</protein>
<evidence type="ECO:0000259" key="6">
    <source>
        <dbReference type="PROSITE" id="PS50262"/>
    </source>
</evidence>
<dbReference type="Proteomes" id="UP000095282">
    <property type="component" value="Unplaced"/>
</dbReference>
<accession>A0A1I7UKB9</accession>
<dbReference type="PROSITE" id="PS50262">
    <property type="entry name" value="G_PROTEIN_RECEP_F1_2"/>
    <property type="match status" value="1"/>
</dbReference>
<evidence type="ECO:0000256" key="2">
    <source>
        <dbReference type="ARBA" id="ARBA00022692"/>
    </source>
</evidence>
<dbReference type="InterPro" id="IPR000276">
    <property type="entry name" value="GPCR_Rhodpsn"/>
</dbReference>
<evidence type="ECO:0000256" key="1">
    <source>
        <dbReference type="ARBA" id="ARBA00004370"/>
    </source>
</evidence>
<reference evidence="8" key="1">
    <citation type="submission" date="2016-11" db="UniProtKB">
        <authorList>
            <consortium name="WormBaseParasite"/>
        </authorList>
    </citation>
    <scope>IDENTIFICATION</scope>
</reference>
<proteinExistence type="predicted"/>
<dbReference type="PANTHER" id="PTHR23360">
    <property type="entry name" value="G-PROTEIN COUPLED RECEPTORS FAMILY 1 PROFILE DOMAIN-CONTAINING PROTEIN-RELATED"/>
    <property type="match status" value="1"/>
</dbReference>
<feature type="transmembrane region" description="Helical" evidence="5">
    <location>
        <begin position="119"/>
        <end position="143"/>
    </location>
</feature>
<sequence length="304" mass="34329">MVNLELVPLGVILFFVALIGIIGNTIMVVVFFKFKKLRSQCHFLIMMTCLADCFHNYGQLIFTVHLFGDLKTSQFVCFLMNIPTLIGVISGSCWMLIMGIDRFIACKWPISYRTITGRVSLYTVSQGLIPLSYTFVFLFMTFIEVDKTPVTCAVPLAMGSKTFVIWSFSNIILNGITMMLYSIVNCFVHKQEHGKTFKTVFKSIFITVTLVIVGWFITCISNTLIVQFIPTSYGKQLLNMYAGIPVNIACSSNIFVFYKINLDYRSCIKKLLFCERAKVGVTYVENEATKPSITAPLPSPEENL</sequence>
<dbReference type="GO" id="GO:0004930">
    <property type="term" value="F:G protein-coupled receptor activity"/>
    <property type="evidence" value="ECO:0007669"/>
    <property type="project" value="InterPro"/>
</dbReference>
<feature type="transmembrane region" description="Helical" evidence="5">
    <location>
        <begin position="204"/>
        <end position="229"/>
    </location>
</feature>
<organism evidence="7 8">
    <name type="scientific">Caenorhabditis tropicalis</name>
    <dbReference type="NCBI Taxonomy" id="1561998"/>
    <lineage>
        <taxon>Eukaryota</taxon>
        <taxon>Metazoa</taxon>
        <taxon>Ecdysozoa</taxon>
        <taxon>Nematoda</taxon>
        <taxon>Chromadorea</taxon>
        <taxon>Rhabditida</taxon>
        <taxon>Rhabditina</taxon>
        <taxon>Rhabditomorpha</taxon>
        <taxon>Rhabditoidea</taxon>
        <taxon>Rhabditidae</taxon>
        <taxon>Peloderinae</taxon>
        <taxon>Caenorhabditis</taxon>
    </lineage>
</organism>
<feature type="transmembrane region" description="Helical" evidence="5">
    <location>
        <begin position="163"/>
        <end position="184"/>
    </location>
</feature>
<dbReference type="PRINTS" id="PR00237">
    <property type="entry name" value="GPCRRHODOPSN"/>
</dbReference>
<feature type="transmembrane region" description="Helical" evidence="5">
    <location>
        <begin position="241"/>
        <end position="260"/>
    </location>
</feature>
<dbReference type="GO" id="GO:0016020">
    <property type="term" value="C:membrane"/>
    <property type="evidence" value="ECO:0007669"/>
    <property type="project" value="UniProtKB-SubCell"/>
</dbReference>
<evidence type="ECO:0000256" key="3">
    <source>
        <dbReference type="ARBA" id="ARBA00022989"/>
    </source>
</evidence>
<evidence type="ECO:0000313" key="8">
    <source>
        <dbReference type="WBParaSite" id="Csp11.Scaffold630.g16825.t1"/>
    </source>
</evidence>
<name>A0A1I7UKB9_9PELO</name>
<comment type="subcellular location">
    <subcellularLocation>
        <location evidence="1">Membrane</location>
    </subcellularLocation>
</comment>
<feature type="transmembrane region" description="Helical" evidence="5">
    <location>
        <begin position="6"/>
        <end position="32"/>
    </location>
</feature>
<feature type="transmembrane region" description="Helical" evidence="5">
    <location>
        <begin position="44"/>
        <end position="67"/>
    </location>
</feature>
<evidence type="ECO:0000256" key="5">
    <source>
        <dbReference type="SAM" id="Phobius"/>
    </source>
</evidence>
<feature type="transmembrane region" description="Helical" evidence="5">
    <location>
        <begin position="73"/>
        <end position="98"/>
    </location>
</feature>